<sequence>MFKFQISDASSTEFYLPCKNGGDVGVFVGNQREYLISVRHLPPGTVVGMNYYETYFEALPFGYNIYCSSGLLVFNSKSGQSLQFLLVAPSEDELEDYRSLEYKCETSFLH</sequence>
<dbReference type="AlphaFoldDB" id="A0A1I7WVE3"/>
<evidence type="ECO:0000313" key="2">
    <source>
        <dbReference type="WBParaSite" id="Hba_09102"/>
    </source>
</evidence>
<keyword evidence="1" id="KW-1185">Reference proteome</keyword>
<dbReference type="Proteomes" id="UP000095283">
    <property type="component" value="Unplaced"/>
</dbReference>
<dbReference type="WBParaSite" id="Hba_09102">
    <property type="protein sequence ID" value="Hba_09102"/>
    <property type="gene ID" value="Hba_09102"/>
</dbReference>
<protein>
    <submittedName>
        <fullName evidence="2">Uncharacterized protein</fullName>
    </submittedName>
</protein>
<reference evidence="2" key="1">
    <citation type="submission" date="2016-11" db="UniProtKB">
        <authorList>
            <consortium name="WormBaseParasite"/>
        </authorList>
    </citation>
    <scope>IDENTIFICATION</scope>
</reference>
<proteinExistence type="predicted"/>
<name>A0A1I7WVE3_HETBA</name>
<organism evidence="1 2">
    <name type="scientific">Heterorhabditis bacteriophora</name>
    <name type="common">Entomopathogenic nematode worm</name>
    <dbReference type="NCBI Taxonomy" id="37862"/>
    <lineage>
        <taxon>Eukaryota</taxon>
        <taxon>Metazoa</taxon>
        <taxon>Ecdysozoa</taxon>
        <taxon>Nematoda</taxon>
        <taxon>Chromadorea</taxon>
        <taxon>Rhabditida</taxon>
        <taxon>Rhabditina</taxon>
        <taxon>Rhabditomorpha</taxon>
        <taxon>Strongyloidea</taxon>
        <taxon>Heterorhabditidae</taxon>
        <taxon>Heterorhabditis</taxon>
    </lineage>
</organism>
<evidence type="ECO:0000313" key="1">
    <source>
        <dbReference type="Proteomes" id="UP000095283"/>
    </source>
</evidence>
<accession>A0A1I7WVE3</accession>